<dbReference type="EMBL" id="CP001332">
    <property type="protein sequence ID" value="ACO67273.1"/>
    <property type="molecule type" value="Genomic_DNA"/>
</dbReference>
<name>C1EHC5_MICCC</name>
<dbReference type="RefSeq" id="XP_002506015.1">
    <property type="nucleotide sequence ID" value="XM_002505969.1"/>
</dbReference>
<protein>
    <recommendedName>
        <fullName evidence="3">Impact N-terminal domain-containing protein</fullName>
    </recommendedName>
</protein>
<gene>
    <name evidence="4" type="ORF">MICPUN_52045</name>
</gene>
<feature type="domain" description="Impact N-terminal" evidence="3">
    <location>
        <begin position="184"/>
        <end position="299"/>
    </location>
</feature>
<dbReference type="Gene3D" id="3.30.230.30">
    <property type="entry name" value="Impact, N-terminal domain"/>
    <property type="match status" value="1"/>
</dbReference>
<dbReference type="AlphaFoldDB" id="C1EHC5"/>
<dbReference type="InterPro" id="IPR020568">
    <property type="entry name" value="Ribosomal_Su5_D2-typ_SF"/>
</dbReference>
<dbReference type="InterPro" id="IPR001498">
    <property type="entry name" value="Impact_N"/>
</dbReference>
<dbReference type="KEGG" id="mis:MICPUN_52045"/>
<proteinExistence type="inferred from homology"/>
<comment type="similarity">
    <text evidence="1">Belongs to the IMPACT family.</text>
</comment>
<evidence type="ECO:0000256" key="1">
    <source>
        <dbReference type="ARBA" id="ARBA00007665"/>
    </source>
</evidence>
<dbReference type="OrthoDB" id="498934at2759"/>
<evidence type="ECO:0000313" key="4">
    <source>
        <dbReference type="EMBL" id="ACO67273.1"/>
    </source>
</evidence>
<organism evidence="4 5">
    <name type="scientific">Micromonas commoda (strain RCC299 / NOUM17 / CCMP2709)</name>
    <name type="common">Picoplanktonic green alga</name>
    <dbReference type="NCBI Taxonomy" id="296587"/>
    <lineage>
        <taxon>Eukaryota</taxon>
        <taxon>Viridiplantae</taxon>
        <taxon>Chlorophyta</taxon>
        <taxon>Mamiellophyceae</taxon>
        <taxon>Mamiellales</taxon>
        <taxon>Mamiellaceae</taxon>
        <taxon>Micromonas</taxon>
    </lineage>
</organism>
<accession>C1EHC5</accession>
<dbReference type="InterPro" id="IPR023582">
    <property type="entry name" value="Impact"/>
</dbReference>
<evidence type="ECO:0000313" key="5">
    <source>
        <dbReference type="Proteomes" id="UP000002009"/>
    </source>
</evidence>
<dbReference type="Proteomes" id="UP000002009">
    <property type="component" value="Chromosome 14"/>
</dbReference>
<dbReference type="GO" id="GO:0006446">
    <property type="term" value="P:regulation of translational initiation"/>
    <property type="evidence" value="ECO:0007669"/>
    <property type="project" value="TreeGrafter"/>
</dbReference>
<dbReference type="PANTHER" id="PTHR16301:SF25">
    <property type="entry name" value="PROTEIN IMPACT"/>
    <property type="match status" value="1"/>
</dbReference>
<dbReference type="GO" id="GO:0005737">
    <property type="term" value="C:cytoplasm"/>
    <property type="evidence" value="ECO:0007669"/>
    <property type="project" value="TreeGrafter"/>
</dbReference>
<reference evidence="4 5" key="1">
    <citation type="journal article" date="2009" name="Science">
        <title>Green evolution and dynamic adaptations revealed by genomes of the marine picoeukaryotes Micromonas.</title>
        <authorList>
            <person name="Worden A.Z."/>
            <person name="Lee J.H."/>
            <person name="Mock T."/>
            <person name="Rouze P."/>
            <person name="Simmons M.P."/>
            <person name="Aerts A.L."/>
            <person name="Allen A.E."/>
            <person name="Cuvelier M.L."/>
            <person name="Derelle E."/>
            <person name="Everett M.V."/>
            <person name="Foulon E."/>
            <person name="Grimwood J."/>
            <person name="Gundlach H."/>
            <person name="Henrissat B."/>
            <person name="Napoli C."/>
            <person name="McDonald S.M."/>
            <person name="Parker M.S."/>
            <person name="Rombauts S."/>
            <person name="Salamov A."/>
            <person name="Von Dassow P."/>
            <person name="Badger J.H."/>
            <person name="Coutinho P.M."/>
            <person name="Demir E."/>
            <person name="Dubchak I."/>
            <person name="Gentemann C."/>
            <person name="Eikrem W."/>
            <person name="Gready J.E."/>
            <person name="John U."/>
            <person name="Lanier W."/>
            <person name="Lindquist E.A."/>
            <person name="Lucas S."/>
            <person name="Mayer K.F."/>
            <person name="Moreau H."/>
            <person name="Not F."/>
            <person name="Otillar R."/>
            <person name="Panaud O."/>
            <person name="Pangilinan J."/>
            <person name="Paulsen I."/>
            <person name="Piegu B."/>
            <person name="Poliakov A."/>
            <person name="Robbens S."/>
            <person name="Schmutz J."/>
            <person name="Toulza E."/>
            <person name="Wyss T."/>
            <person name="Zelensky A."/>
            <person name="Zhou K."/>
            <person name="Armbrust E.V."/>
            <person name="Bhattacharya D."/>
            <person name="Goodenough U.W."/>
            <person name="Van de Peer Y."/>
            <person name="Grigoriev I.V."/>
        </authorList>
    </citation>
    <scope>NUCLEOTIDE SEQUENCE [LARGE SCALE GENOMIC DNA]</scope>
    <source>
        <strain evidence="5">RCC299 / NOUM17</strain>
    </source>
</reference>
<dbReference type="Pfam" id="PF01205">
    <property type="entry name" value="Impact_N"/>
    <property type="match status" value="1"/>
</dbReference>
<dbReference type="STRING" id="296587.C1EHC5"/>
<feature type="compositionally biased region" description="Acidic residues" evidence="2">
    <location>
        <begin position="94"/>
        <end position="103"/>
    </location>
</feature>
<dbReference type="SUPFAM" id="SSF54211">
    <property type="entry name" value="Ribosomal protein S5 domain 2-like"/>
    <property type="match status" value="1"/>
</dbReference>
<dbReference type="GeneID" id="8248945"/>
<sequence length="323" mass="34664">MLTRDGTPAPDCLVARVVPVETYPSRTPPLVEVHPVGALIQHRMDAALAAMDEEHAASDGDVCVFPFVTRLREMARAWRDEDRPSRRPERDDAAAADDDDDDAPGTGTGRGEEAETGDAEWDPVAIDAELASLAMTMTERGARDGTAGTAGDDDATGTDRPGVGAWTDESVRRSIVAGPPFTEKKSTFQGFLLSDVTSLEQVDAMLRALQRDSRIARCSHLMAAWRIALRGDPRDDPDGCVWAQDHDEDGETGAGRGLSHLLRVTQSADVCVVVARWFGGIHLGPARFQLINNCARDMLERCGFVEGKGGGSKGRGKSNNKGG</sequence>
<evidence type="ECO:0000259" key="3">
    <source>
        <dbReference type="Pfam" id="PF01205"/>
    </source>
</evidence>
<dbReference type="PANTHER" id="PTHR16301">
    <property type="entry name" value="IMPACT-RELATED"/>
    <property type="match status" value="1"/>
</dbReference>
<dbReference type="GO" id="GO:0140469">
    <property type="term" value="P:GCN2-mediated signaling"/>
    <property type="evidence" value="ECO:0007669"/>
    <property type="project" value="TreeGrafter"/>
</dbReference>
<evidence type="ECO:0000256" key="2">
    <source>
        <dbReference type="SAM" id="MobiDB-lite"/>
    </source>
</evidence>
<feature type="region of interest" description="Disordered" evidence="2">
    <location>
        <begin position="141"/>
        <end position="169"/>
    </location>
</feature>
<feature type="region of interest" description="Disordered" evidence="2">
    <location>
        <begin position="77"/>
        <end position="123"/>
    </location>
</feature>
<feature type="compositionally biased region" description="Basic and acidic residues" evidence="2">
    <location>
        <begin position="77"/>
        <end position="93"/>
    </location>
</feature>
<dbReference type="eggNOG" id="KOG3299">
    <property type="taxonomic scope" value="Eukaryota"/>
</dbReference>
<dbReference type="InParanoid" id="C1EHC5"/>
<dbReference type="InterPro" id="IPR036956">
    <property type="entry name" value="Impact_N_sf"/>
</dbReference>
<dbReference type="OMA" id="LINNCAR"/>
<keyword evidence="5" id="KW-1185">Reference proteome</keyword>